<evidence type="ECO:0000313" key="2">
    <source>
        <dbReference type="EMBL" id="CAB4927578.1"/>
    </source>
</evidence>
<dbReference type="PIRSF" id="PIRSF000429">
    <property type="entry name" value="Ac-CoA_Ac_transf"/>
    <property type="match status" value="1"/>
</dbReference>
<name>A0A6J7I956_9ZZZZ</name>
<dbReference type="Pfam" id="PF22691">
    <property type="entry name" value="Thiolase_C_1"/>
    <property type="match status" value="1"/>
</dbReference>
<organism evidence="2">
    <name type="scientific">freshwater metagenome</name>
    <dbReference type="NCBI Taxonomy" id="449393"/>
    <lineage>
        <taxon>unclassified sequences</taxon>
        <taxon>metagenomes</taxon>
        <taxon>ecological metagenomes</taxon>
    </lineage>
</organism>
<dbReference type="EMBL" id="CAFBNE010000001">
    <property type="protein sequence ID" value="CAB4927578.1"/>
    <property type="molecule type" value="Genomic_DNA"/>
</dbReference>
<gene>
    <name evidence="2" type="ORF">UFOPK3772_00051</name>
</gene>
<dbReference type="InterPro" id="IPR002155">
    <property type="entry name" value="Thiolase"/>
</dbReference>
<feature type="domain" description="Thiolase C-terminal" evidence="1">
    <location>
        <begin position="242"/>
        <end position="372"/>
    </location>
</feature>
<dbReference type="PANTHER" id="PTHR42870:SF1">
    <property type="entry name" value="NON-SPECIFIC LIPID-TRANSFER PROTEIN-LIKE 2"/>
    <property type="match status" value="1"/>
</dbReference>
<dbReference type="Gene3D" id="3.40.47.10">
    <property type="match status" value="1"/>
</dbReference>
<protein>
    <submittedName>
        <fullName evidence="2">Unannotated protein</fullName>
    </submittedName>
</protein>
<dbReference type="SUPFAM" id="SSF53901">
    <property type="entry name" value="Thiolase-like"/>
    <property type="match status" value="2"/>
</dbReference>
<dbReference type="AlphaFoldDB" id="A0A6J7I956"/>
<dbReference type="InterPro" id="IPR055140">
    <property type="entry name" value="Thiolase_C_2"/>
</dbReference>
<dbReference type="InterPro" id="IPR016039">
    <property type="entry name" value="Thiolase-like"/>
</dbReference>
<sequence length="377" mass="39398">MGTDMKNRAAVVGSAQTEFRGAWSDRQHVDLITQAVSQALLGTGLRMADVDFVIDSGSDFLDGRSISNCGFLGAMGAHHKEESRVEEDGLWSAVYATTKILAGSGSVGLVVAYSKSSESDPRNFWSTLAEPFTQRPVGLDQHSAAGLYAQRYLARYGIDPEALRAVSDRAWAAASDNSWVDAKHAMLADPYWEEFVATPLRRRDMARPVDGAVALVVAAEHVARQVTNRPVWITGMGSAIDQHFLAARDATSFPAAAAAAANAFRMSGASSARDFDVVEVSAGSTVGELMVLEAIGLAEPGRAMDLYAPGSAPGLNASGGSLPADVVMATGLVRLHEVASQLGGRSAHGPTGATTGLAHGAGGIGMQNHCVVTLETS</sequence>
<dbReference type="GO" id="GO:0016747">
    <property type="term" value="F:acyltransferase activity, transferring groups other than amino-acyl groups"/>
    <property type="evidence" value="ECO:0007669"/>
    <property type="project" value="InterPro"/>
</dbReference>
<proteinExistence type="predicted"/>
<evidence type="ECO:0000259" key="1">
    <source>
        <dbReference type="Pfam" id="PF22691"/>
    </source>
</evidence>
<dbReference type="CDD" id="cd00829">
    <property type="entry name" value="SCP-x_thiolase"/>
    <property type="match status" value="1"/>
</dbReference>
<reference evidence="2" key="1">
    <citation type="submission" date="2020-05" db="EMBL/GenBank/DDBJ databases">
        <authorList>
            <person name="Chiriac C."/>
            <person name="Salcher M."/>
            <person name="Ghai R."/>
            <person name="Kavagutti S V."/>
        </authorList>
    </citation>
    <scope>NUCLEOTIDE SEQUENCE</scope>
</reference>
<accession>A0A6J7I956</accession>
<dbReference type="PANTHER" id="PTHR42870">
    <property type="entry name" value="ACETYL-COA C-ACETYLTRANSFERASE"/>
    <property type="match status" value="1"/>
</dbReference>